<comment type="caution">
    <text evidence="2">The sequence shown here is derived from an EMBL/GenBank/DDBJ whole genome shotgun (WGS) entry which is preliminary data.</text>
</comment>
<protein>
    <submittedName>
        <fullName evidence="2">Integrase</fullName>
    </submittedName>
</protein>
<proteinExistence type="predicted"/>
<dbReference type="Proteomes" id="UP000579945">
    <property type="component" value="Unassembled WGS sequence"/>
</dbReference>
<evidence type="ECO:0000313" key="3">
    <source>
        <dbReference type="Proteomes" id="UP000579945"/>
    </source>
</evidence>
<dbReference type="Gene3D" id="1.10.443.10">
    <property type="entry name" value="Intergrase catalytic core"/>
    <property type="match status" value="1"/>
</dbReference>
<keyword evidence="3" id="KW-1185">Reference proteome</keyword>
<dbReference type="EMBL" id="JACIBV010000001">
    <property type="protein sequence ID" value="MBB3726919.1"/>
    <property type="molecule type" value="Genomic_DNA"/>
</dbReference>
<dbReference type="InterPro" id="IPR013762">
    <property type="entry name" value="Integrase-like_cat_sf"/>
</dbReference>
<dbReference type="GeneID" id="95389253"/>
<dbReference type="GO" id="GO:0006310">
    <property type="term" value="P:DNA recombination"/>
    <property type="evidence" value="ECO:0007669"/>
    <property type="project" value="UniProtKB-KW"/>
</dbReference>
<organism evidence="2 3">
    <name type="scientific">Nonomuraea dietziae</name>
    <dbReference type="NCBI Taxonomy" id="65515"/>
    <lineage>
        <taxon>Bacteria</taxon>
        <taxon>Bacillati</taxon>
        <taxon>Actinomycetota</taxon>
        <taxon>Actinomycetes</taxon>
        <taxon>Streptosporangiales</taxon>
        <taxon>Streptosporangiaceae</taxon>
        <taxon>Nonomuraea</taxon>
    </lineage>
</organism>
<dbReference type="InterPro" id="IPR011010">
    <property type="entry name" value="DNA_brk_join_enz"/>
</dbReference>
<evidence type="ECO:0000313" key="2">
    <source>
        <dbReference type="EMBL" id="MBB3726919.1"/>
    </source>
</evidence>
<keyword evidence="1" id="KW-0233">DNA recombination</keyword>
<dbReference type="GO" id="GO:0003677">
    <property type="term" value="F:DNA binding"/>
    <property type="evidence" value="ECO:0007669"/>
    <property type="project" value="InterPro"/>
</dbReference>
<evidence type="ECO:0000256" key="1">
    <source>
        <dbReference type="ARBA" id="ARBA00023172"/>
    </source>
</evidence>
<reference evidence="2 3" key="1">
    <citation type="submission" date="2020-08" db="EMBL/GenBank/DDBJ databases">
        <title>Sequencing the genomes of 1000 actinobacteria strains.</title>
        <authorList>
            <person name="Klenk H.-P."/>
        </authorList>
    </citation>
    <scope>NUCLEOTIDE SEQUENCE [LARGE SCALE GENOMIC DNA]</scope>
    <source>
        <strain evidence="2 3">DSM 44320</strain>
    </source>
</reference>
<dbReference type="RefSeq" id="WP_183646815.1">
    <property type="nucleotide sequence ID" value="NZ_BAAAXX010000143.1"/>
</dbReference>
<dbReference type="AlphaFoldDB" id="A0A7W5V7L2"/>
<dbReference type="GO" id="GO:0015074">
    <property type="term" value="P:DNA integration"/>
    <property type="evidence" value="ECO:0007669"/>
    <property type="project" value="InterPro"/>
</dbReference>
<gene>
    <name evidence="2" type="ORF">FHR33_002779</name>
</gene>
<dbReference type="SUPFAM" id="SSF56349">
    <property type="entry name" value="DNA breaking-rejoining enzymes"/>
    <property type="match status" value="1"/>
</dbReference>
<name>A0A7W5V7L2_9ACTN</name>
<sequence>MAKAYRFLRAVLMTAADGRIIPRNPCRIRGAGEEQPDERPVLTVAQVFELSELVVVRLRALILLAPFVSLRWGEVAALRRMDLDLAKGTVSVRQQHVEREAR</sequence>
<accession>A0A7W5V7L2</accession>